<reference evidence="1" key="1">
    <citation type="submission" date="2020-08" db="EMBL/GenBank/DDBJ databases">
        <title>Multicomponent nature underlies the extraordinary mechanical properties of spider dragline silk.</title>
        <authorList>
            <person name="Kono N."/>
            <person name="Nakamura H."/>
            <person name="Mori M."/>
            <person name="Yoshida Y."/>
            <person name="Ohtoshi R."/>
            <person name="Malay A.D."/>
            <person name="Moran D.A.P."/>
            <person name="Tomita M."/>
            <person name="Numata K."/>
            <person name="Arakawa K."/>
        </authorList>
    </citation>
    <scope>NUCLEOTIDE SEQUENCE</scope>
</reference>
<dbReference type="Proteomes" id="UP000887013">
    <property type="component" value="Unassembled WGS sequence"/>
</dbReference>
<keyword evidence="2" id="KW-1185">Reference proteome</keyword>
<organism evidence="1 2">
    <name type="scientific">Nephila pilipes</name>
    <name type="common">Giant wood spider</name>
    <name type="synonym">Nephila maculata</name>
    <dbReference type="NCBI Taxonomy" id="299642"/>
    <lineage>
        <taxon>Eukaryota</taxon>
        <taxon>Metazoa</taxon>
        <taxon>Ecdysozoa</taxon>
        <taxon>Arthropoda</taxon>
        <taxon>Chelicerata</taxon>
        <taxon>Arachnida</taxon>
        <taxon>Araneae</taxon>
        <taxon>Araneomorphae</taxon>
        <taxon>Entelegynae</taxon>
        <taxon>Araneoidea</taxon>
        <taxon>Nephilidae</taxon>
        <taxon>Nephila</taxon>
    </lineage>
</organism>
<name>A0A8X6QUZ7_NEPPI</name>
<evidence type="ECO:0000313" key="1">
    <source>
        <dbReference type="EMBL" id="GFU38443.1"/>
    </source>
</evidence>
<comment type="caution">
    <text evidence="1">The sequence shown here is derived from an EMBL/GenBank/DDBJ whole genome shotgun (WGS) entry which is preliminary data.</text>
</comment>
<gene>
    <name evidence="1" type="ORF">NPIL_641581</name>
</gene>
<dbReference type="EMBL" id="BMAW01035122">
    <property type="protein sequence ID" value="GFU38443.1"/>
    <property type="molecule type" value="Genomic_DNA"/>
</dbReference>
<accession>A0A8X6QUZ7</accession>
<dbReference type="AlphaFoldDB" id="A0A8X6QUZ7"/>
<evidence type="ECO:0000313" key="2">
    <source>
        <dbReference type="Proteomes" id="UP000887013"/>
    </source>
</evidence>
<sequence length="406" mass="46205">MSARTNSGAGCAGGGRVELFFSCYSFGFGFQGAGGASCAGSGRVEVFSSCCRVELFSFCYSFGFGFQGAGGADPYHIKVQDSFCWSVLQWGVFNKKLTMSETHSEKRKLGKAVESSANKKARREVSKNDGKFNEDCIPDGIFPIGDDIFVFASTYYDSVSVHIRRFKKYGKTYYPTPEGITLVPSWIEYIMGKKKVPESQEELPSALFPLEQHIQITSENFIDFTFKRIKYGPDKDPTFKEIIISREQWAEMIEKYGAIENAVIDNKFQCMNLLTAYKTFCDGPIENTLPFSLDVSLGQQYLAQILKKSICNLLNEKGLKQPQTLAEELWGNRKETFNSYVLSLEANEIAECFYNNLFENEHFLLLKPVNYVTEEFFKNLRLDIILREVRDILCPPDCFEYYEDFV</sequence>
<protein>
    <submittedName>
        <fullName evidence="1">Uncharacterized protein</fullName>
    </submittedName>
</protein>
<dbReference type="OrthoDB" id="6427581at2759"/>
<proteinExistence type="predicted"/>